<dbReference type="Pfam" id="PF13649">
    <property type="entry name" value="Methyltransf_25"/>
    <property type="match status" value="1"/>
</dbReference>
<dbReference type="CDD" id="cd02440">
    <property type="entry name" value="AdoMet_MTases"/>
    <property type="match status" value="1"/>
</dbReference>
<keyword evidence="2" id="KW-0830">Ubiquinone</keyword>
<dbReference type="RefSeq" id="WP_209971283.1">
    <property type="nucleotide sequence ID" value="NZ_JAGGLB010000005.1"/>
</dbReference>
<gene>
    <name evidence="2" type="ORF">J2Z66_002119</name>
</gene>
<evidence type="ECO:0000313" key="2">
    <source>
        <dbReference type="EMBL" id="MBP1990513.1"/>
    </source>
</evidence>
<name>A0ABS4ISH0_9BACL</name>
<dbReference type="InterPro" id="IPR041698">
    <property type="entry name" value="Methyltransf_25"/>
</dbReference>
<reference evidence="2 3" key="1">
    <citation type="submission" date="2021-03" db="EMBL/GenBank/DDBJ databases">
        <title>Genomic Encyclopedia of Type Strains, Phase IV (KMG-IV): sequencing the most valuable type-strain genomes for metagenomic binning, comparative biology and taxonomic classification.</title>
        <authorList>
            <person name="Goeker M."/>
        </authorList>
    </citation>
    <scope>NUCLEOTIDE SEQUENCE [LARGE SCALE GENOMIC DNA]</scope>
    <source>
        <strain evidence="2 3">DSM 26048</strain>
    </source>
</reference>
<evidence type="ECO:0000259" key="1">
    <source>
        <dbReference type="Pfam" id="PF13649"/>
    </source>
</evidence>
<dbReference type="Proteomes" id="UP001519287">
    <property type="component" value="Unassembled WGS sequence"/>
</dbReference>
<dbReference type="PANTHER" id="PTHR42912">
    <property type="entry name" value="METHYLTRANSFERASE"/>
    <property type="match status" value="1"/>
</dbReference>
<feature type="domain" description="Methyltransferase" evidence="1">
    <location>
        <begin position="93"/>
        <end position="189"/>
    </location>
</feature>
<keyword evidence="3" id="KW-1185">Reference proteome</keyword>
<dbReference type="Gene3D" id="3.40.50.150">
    <property type="entry name" value="Vaccinia Virus protein VP39"/>
    <property type="match status" value="1"/>
</dbReference>
<comment type="caution">
    <text evidence="2">The sequence shown here is derived from an EMBL/GenBank/DDBJ whole genome shotgun (WGS) entry which is preliminary data.</text>
</comment>
<dbReference type="InterPro" id="IPR029063">
    <property type="entry name" value="SAM-dependent_MTases_sf"/>
</dbReference>
<accession>A0ABS4ISH0</accession>
<dbReference type="PANTHER" id="PTHR42912:SF80">
    <property type="entry name" value="METHYLTRANSFERASE DOMAIN-CONTAINING PROTEIN"/>
    <property type="match status" value="1"/>
</dbReference>
<dbReference type="EMBL" id="JAGGLB010000005">
    <property type="protein sequence ID" value="MBP1990513.1"/>
    <property type="molecule type" value="Genomic_DNA"/>
</dbReference>
<protein>
    <submittedName>
        <fullName evidence="2">Ubiquinone/menaquinone biosynthesis C-methylase UbiE</fullName>
    </submittedName>
</protein>
<dbReference type="SUPFAM" id="SSF53335">
    <property type="entry name" value="S-adenosyl-L-methionine-dependent methyltransferases"/>
    <property type="match status" value="1"/>
</dbReference>
<sequence>MDIYLKILFDEELLACVTFFFCRDAGLNKRYTMNQPQTGTMNYLVSEGVLHIHTNQVIDQEFGYICFEYYRQGKCLDIFDTLLLEEAQGREKVLDLCCGAGATVHALATSNPDIIYAIDNNPSSLSFLRNTLASIHDGFSGEVVVKAGDAHEIDLEDHLLDFVVCRAALQYLDVPAVLKEMFRVLNANGKLFLLVHGSGYIFDYIGSRKRFYHKKTMSFLAKGMKRGGSLSKVKFLKISALERKLRKAGFKNVRCIRSAGWDIFGRFPVYFGVVAEK</sequence>
<dbReference type="InterPro" id="IPR050508">
    <property type="entry name" value="Methyltransf_Superfamily"/>
</dbReference>
<organism evidence="2 3">
    <name type="scientific">Paenibacillus eucommiae</name>
    <dbReference type="NCBI Taxonomy" id="1355755"/>
    <lineage>
        <taxon>Bacteria</taxon>
        <taxon>Bacillati</taxon>
        <taxon>Bacillota</taxon>
        <taxon>Bacilli</taxon>
        <taxon>Bacillales</taxon>
        <taxon>Paenibacillaceae</taxon>
        <taxon>Paenibacillus</taxon>
    </lineage>
</organism>
<proteinExistence type="predicted"/>
<evidence type="ECO:0000313" key="3">
    <source>
        <dbReference type="Proteomes" id="UP001519287"/>
    </source>
</evidence>